<gene>
    <name evidence="11" type="ORF">SAMN04487964_110122</name>
</gene>
<evidence type="ECO:0000256" key="1">
    <source>
        <dbReference type="ARBA" id="ARBA00004141"/>
    </source>
</evidence>
<dbReference type="InterPro" id="IPR056739">
    <property type="entry name" value="NfeD_membrane"/>
</dbReference>
<feature type="transmembrane region" description="Helical" evidence="6">
    <location>
        <begin position="254"/>
        <end position="276"/>
    </location>
</feature>
<keyword evidence="11" id="KW-0645">Protease</keyword>
<keyword evidence="11" id="KW-0378">Hydrolase</keyword>
<dbReference type="Pfam" id="PF25145">
    <property type="entry name" value="NfeD1b_N"/>
    <property type="match status" value="1"/>
</dbReference>
<dbReference type="InterPro" id="IPR002810">
    <property type="entry name" value="NfeD-like_C"/>
</dbReference>
<feature type="transmembrane region" description="Helical" evidence="6">
    <location>
        <begin position="331"/>
        <end position="349"/>
    </location>
</feature>
<feature type="region of interest" description="Disordered" evidence="5">
    <location>
        <begin position="140"/>
        <end position="160"/>
    </location>
</feature>
<evidence type="ECO:0000259" key="10">
    <source>
        <dbReference type="Pfam" id="PF25145"/>
    </source>
</evidence>
<dbReference type="SUPFAM" id="SSF52096">
    <property type="entry name" value="ClpP/crotonase"/>
    <property type="match status" value="1"/>
</dbReference>
<comment type="subcellular location">
    <subcellularLocation>
        <location evidence="1">Membrane</location>
        <topology evidence="1">Multi-pass membrane protein</topology>
    </subcellularLocation>
</comment>
<dbReference type="InterPro" id="IPR012340">
    <property type="entry name" value="NA-bd_OB-fold"/>
</dbReference>
<dbReference type="PANTHER" id="PTHR33507">
    <property type="entry name" value="INNER MEMBRANE PROTEIN YBBJ"/>
    <property type="match status" value="1"/>
</dbReference>
<proteinExistence type="predicted"/>
<dbReference type="InterPro" id="IPR052165">
    <property type="entry name" value="Membrane_assoc_protease"/>
</dbReference>
<dbReference type="GO" id="GO:0006508">
    <property type="term" value="P:proteolysis"/>
    <property type="evidence" value="ECO:0007669"/>
    <property type="project" value="UniProtKB-KW"/>
</dbReference>
<evidence type="ECO:0000256" key="6">
    <source>
        <dbReference type="SAM" id="Phobius"/>
    </source>
</evidence>
<dbReference type="CDD" id="cd07020">
    <property type="entry name" value="Clp_protease_NfeD_1"/>
    <property type="match status" value="1"/>
</dbReference>
<feature type="transmembrane region" description="Helical" evidence="6">
    <location>
        <begin position="361"/>
        <end position="383"/>
    </location>
</feature>
<name>A0ABY1S1M5_9GAMM</name>
<feature type="signal peptide" evidence="7">
    <location>
        <begin position="1"/>
        <end position="23"/>
    </location>
</feature>
<feature type="domain" description="NfeD1b N-terminal" evidence="10">
    <location>
        <begin position="37"/>
        <end position="222"/>
    </location>
</feature>
<evidence type="ECO:0000313" key="11">
    <source>
        <dbReference type="EMBL" id="SMR75584.1"/>
    </source>
</evidence>
<evidence type="ECO:0000256" key="4">
    <source>
        <dbReference type="ARBA" id="ARBA00023136"/>
    </source>
</evidence>
<dbReference type="Gene3D" id="3.90.226.10">
    <property type="entry name" value="2-enoyl-CoA Hydratase, Chain A, domain 1"/>
    <property type="match status" value="1"/>
</dbReference>
<dbReference type="SUPFAM" id="SSF141322">
    <property type="entry name" value="NfeD domain-like"/>
    <property type="match status" value="1"/>
</dbReference>
<dbReference type="EMBL" id="FXWV01000010">
    <property type="protein sequence ID" value="SMR75584.1"/>
    <property type="molecule type" value="Genomic_DNA"/>
</dbReference>
<protein>
    <submittedName>
        <fullName evidence="11">Membrane-bound serine protease (ClpP class)</fullName>
    </submittedName>
</protein>
<comment type="caution">
    <text evidence="11">The sequence shown here is derived from an EMBL/GenBank/DDBJ whole genome shotgun (WGS) entry which is preliminary data.</text>
</comment>
<evidence type="ECO:0000259" key="8">
    <source>
        <dbReference type="Pfam" id="PF01957"/>
    </source>
</evidence>
<keyword evidence="12" id="KW-1185">Reference proteome</keyword>
<evidence type="ECO:0000259" key="9">
    <source>
        <dbReference type="Pfam" id="PF24961"/>
    </source>
</evidence>
<dbReference type="GO" id="GO:0008233">
    <property type="term" value="F:peptidase activity"/>
    <property type="evidence" value="ECO:0007669"/>
    <property type="project" value="UniProtKB-KW"/>
</dbReference>
<feature type="domain" description="NfeD integral membrane" evidence="9">
    <location>
        <begin position="262"/>
        <end position="376"/>
    </location>
</feature>
<feature type="domain" description="NfeD-like C-terminal" evidence="8">
    <location>
        <begin position="399"/>
        <end position="449"/>
    </location>
</feature>
<dbReference type="Proteomes" id="UP001159257">
    <property type="component" value="Unassembled WGS sequence"/>
</dbReference>
<organism evidence="11 12">
    <name type="scientific">Marinobacterium sediminicola</name>
    <dbReference type="NCBI Taxonomy" id="518898"/>
    <lineage>
        <taxon>Bacteria</taxon>
        <taxon>Pseudomonadati</taxon>
        <taxon>Pseudomonadota</taxon>
        <taxon>Gammaproteobacteria</taxon>
        <taxon>Oceanospirillales</taxon>
        <taxon>Oceanospirillaceae</taxon>
        <taxon>Marinobacterium</taxon>
    </lineage>
</organism>
<keyword evidence="3 6" id="KW-1133">Transmembrane helix</keyword>
<feature type="chain" id="PRO_5047428667" evidence="7">
    <location>
        <begin position="24"/>
        <end position="452"/>
    </location>
</feature>
<evidence type="ECO:0000256" key="2">
    <source>
        <dbReference type="ARBA" id="ARBA00022692"/>
    </source>
</evidence>
<evidence type="ECO:0000313" key="12">
    <source>
        <dbReference type="Proteomes" id="UP001159257"/>
    </source>
</evidence>
<dbReference type="InterPro" id="IPR029045">
    <property type="entry name" value="ClpP/crotonase-like_dom_sf"/>
</dbReference>
<dbReference type="Gene3D" id="2.40.50.140">
    <property type="entry name" value="Nucleic acid-binding proteins"/>
    <property type="match status" value="1"/>
</dbReference>
<dbReference type="PANTHER" id="PTHR33507:SF4">
    <property type="entry name" value="NODULATION COMPETITIVENESS PROTEIN NFED"/>
    <property type="match status" value="1"/>
</dbReference>
<evidence type="ECO:0000256" key="5">
    <source>
        <dbReference type="SAM" id="MobiDB-lite"/>
    </source>
</evidence>
<reference evidence="11 12" key="1">
    <citation type="submission" date="2017-05" db="EMBL/GenBank/DDBJ databases">
        <authorList>
            <person name="Varghese N."/>
            <person name="Submissions S."/>
        </authorList>
    </citation>
    <scope>NUCLEOTIDE SEQUENCE [LARGE SCALE GENOMIC DNA]</scope>
    <source>
        <strain evidence="11 12">CGMCC 1.7287</strain>
    </source>
</reference>
<accession>A0ABY1S1M5</accession>
<keyword evidence="7" id="KW-0732">Signal</keyword>
<evidence type="ECO:0000256" key="7">
    <source>
        <dbReference type="SAM" id="SignalP"/>
    </source>
</evidence>
<dbReference type="Pfam" id="PF24961">
    <property type="entry name" value="NfeD_membrane"/>
    <property type="match status" value="1"/>
</dbReference>
<keyword evidence="2 6" id="KW-0812">Transmembrane</keyword>
<keyword evidence="4 6" id="KW-0472">Membrane</keyword>
<dbReference type="RefSeq" id="WP_239041018.1">
    <property type="nucleotide sequence ID" value="NZ_BAAAEY010000010.1"/>
</dbReference>
<dbReference type="Pfam" id="PF01957">
    <property type="entry name" value="NfeD"/>
    <property type="match status" value="1"/>
</dbReference>
<dbReference type="InterPro" id="IPR056738">
    <property type="entry name" value="NfeD1b_N"/>
</dbReference>
<evidence type="ECO:0000256" key="3">
    <source>
        <dbReference type="ARBA" id="ARBA00022989"/>
    </source>
</evidence>
<sequence length="452" mass="47667">MSSCIRVLLALWLSLLPWGTLPAAEPQSDPSGAAAVWLMRLEGVVGPASSDYLVRGLEQAAAAGAQAVVLQIDTPGGLDLSMRRMISAVLASPVPVVGYVAPSGARAASAGTYLLYSCHIAAMAPATNLGAATPVAIGGLPSLDPESEDESSAPRRSGSAMERKIVNDAVAYIRSLAELRGRNADWAEQAVREGSSLSAEQALEQRVIDLVAPDLEQLLAQLEGREIELGGRLLPLHLSSAPRVEYQPDWRTEFLAVITNPNVAYLLMLIGIYGLIFEFSNPGFGVPGVLGVISLMIALYAFQVLPISYAGLGLMLLGIGLMVAEAYAPSFGILGIGGAIAFTVGSIMLMDTDLPAYRIAWPVIIALGVSSLLVAFGVVAMALRARNRPQTLGTDAALGQVLAIEQLQDERAMVRFEGELWPVHCEQPLTPGDRVLVTGSAGLHLLVDKQET</sequence>